<dbReference type="EMBL" id="CAUOFW020003880">
    <property type="protein sequence ID" value="CAK9162494.1"/>
    <property type="molecule type" value="Genomic_DNA"/>
</dbReference>
<accession>A0ABC8SZ83</accession>
<dbReference type="Proteomes" id="UP001642360">
    <property type="component" value="Unassembled WGS sequence"/>
</dbReference>
<sequence>MKASFHGSESAEELRRQTKTGKAVPKVYRALRGIREGGYSDLQIGITTKFLGWSHGAPCLYALEVYSRSTHVVDWGKLIVDADGTFEEGLTRIMDSREQIL</sequence>
<keyword evidence="3" id="KW-1185">Reference proteome</keyword>
<protein>
    <submittedName>
        <fullName evidence="2">Uncharacterized protein</fullName>
    </submittedName>
</protein>
<feature type="region of interest" description="Disordered" evidence="1">
    <location>
        <begin position="1"/>
        <end position="21"/>
    </location>
</feature>
<gene>
    <name evidence="2" type="ORF">ILEXP_LOCUS31365</name>
</gene>
<name>A0ABC8SZ83_9AQUA</name>
<reference evidence="2 3" key="1">
    <citation type="submission" date="2024-02" db="EMBL/GenBank/DDBJ databases">
        <authorList>
            <person name="Vignale AGUSTIN F."/>
            <person name="Sosa J E."/>
            <person name="Modenutti C."/>
        </authorList>
    </citation>
    <scope>NUCLEOTIDE SEQUENCE [LARGE SCALE GENOMIC DNA]</scope>
</reference>
<comment type="caution">
    <text evidence="2">The sequence shown here is derived from an EMBL/GenBank/DDBJ whole genome shotgun (WGS) entry which is preliminary data.</text>
</comment>
<evidence type="ECO:0000256" key="1">
    <source>
        <dbReference type="SAM" id="MobiDB-lite"/>
    </source>
</evidence>
<evidence type="ECO:0000313" key="3">
    <source>
        <dbReference type="Proteomes" id="UP001642360"/>
    </source>
</evidence>
<proteinExistence type="predicted"/>
<organism evidence="2 3">
    <name type="scientific">Ilex paraguariensis</name>
    <name type="common">yerba mate</name>
    <dbReference type="NCBI Taxonomy" id="185542"/>
    <lineage>
        <taxon>Eukaryota</taxon>
        <taxon>Viridiplantae</taxon>
        <taxon>Streptophyta</taxon>
        <taxon>Embryophyta</taxon>
        <taxon>Tracheophyta</taxon>
        <taxon>Spermatophyta</taxon>
        <taxon>Magnoliopsida</taxon>
        <taxon>eudicotyledons</taxon>
        <taxon>Gunneridae</taxon>
        <taxon>Pentapetalae</taxon>
        <taxon>asterids</taxon>
        <taxon>campanulids</taxon>
        <taxon>Aquifoliales</taxon>
        <taxon>Aquifoliaceae</taxon>
        <taxon>Ilex</taxon>
    </lineage>
</organism>
<evidence type="ECO:0000313" key="2">
    <source>
        <dbReference type="EMBL" id="CAK9162494.1"/>
    </source>
</evidence>
<dbReference type="AlphaFoldDB" id="A0ABC8SZ83"/>